<feature type="transmembrane region" description="Helical" evidence="8">
    <location>
        <begin position="657"/>
        <end position="677"/>
    </location>
</feature>
<feature type="transmembrane region" description="Helical" evidence="8">
    <location>
        <begin position="689"/>
        <end position="714"/>
    </location>
</feature>
<feature type="compositionally biased region" description="Basic and acidic residues" evidence="7">
    <location>
        <begin position="224"/>
        <end position="233"/>
    </location>
</feature>
<evidence type="ECO:0000256" key="6">
    <source>
        <dbReference type="PROSITE-ProRule" id="PRU00047"/>
    </source>
</evidence>
<feature type="compositionally biased region" description="Polar residues" evidence="7">
    <location>
        <begin position="415"/>
        <end position="424"/>
    </location>
</feature>
<dbReference type="InterPro" id="IPR013525">
    <property type="entry name" value="ABC2_TM"/>
</dbReference>
<proteinExistence type="predicted"/>
<dbReference type="AlphaFoldDB" id="A0A5C7GPD4"/>
<feature type="region of interest" description="Disordered" evidence="7">
    <location>
        <begin position="224"/>
        <end position="277"/>
    </location>
</feature>
<dbReference type="Pfam" id="PF14223">
    <property type="entry name" value="Retrotran_gag_2"/>
    <property type="match status" value="1"/>
</dbReference>
<gene>
    <name evidence="10" type="ORF">EZV62_028077</name>
</gene>
<dbReference type="GO" id="GO:0140359">
    <property type="term" value="F:ABC-type transporter activity"/>
    <property type="evidence" value="ECO:0007669"/>
    <property type="project" value="InterPro"/>
</dbReference>
<accession>A0A5C7GPD4</accession>
<name>A0A5C7GPD4_9ROSI</name>
<evidence type="ECO:0000256" key="3">
    <source>
        <dbReference type="ARBA" id="ARBA00022692"/>
    </source>
</evidence>
<dbReference type="GO" id="GO:0008270">
    <property type="term" value="F:zinc ion binding"/>
    <property type="evidence" value="ECO:0007669"/>
    <property type="project" value="UniProtKB-KW"/>
</dbReference>
<comment type="subcellular location">
    <subcellularLocation>
        <location evidence="1">Membrane</location>
        <topology evidence="1">Multi-pass membrane protein</topology>
    </subcellularLocation>
</comment>
<evidence type="ECO:0000313" key="10">
    <source>
        <dbReference type="EMBL" id="TXG46420.1"/>
    </source>
</evidence>
<dbReference type="Pfam" id="PF01061">
    <property type="entry name" value="ABC2_membrane"/>
    <property type="match status" value="1"/>
</dbReference>
<dbReference type="InterPro" id="IPR013103">
    <property type="entry name" value="RVT_2"/>
</dbReference>
<evidence type="ECO:0000256" key="4">
    <source>
        <dbReference type="ARBA" id="ARBA00022989"/>
    </source>
</evidence>
<dbReference type="InterPro" id="IPR057670">
    <property type="entry name" value="SH3_retrovirus"/>
</dbReference>
<dbReference type="GO" id="GO:0005886">
    <property type="term" value="C:plasma membrane"/>
    <property type="evidence" value="ECO:0007669"/>
    <property type="project" value="UniProtKB-ARBA"/>
</dbReference>
<keyword evidence="6" id="KW-0862">Zinc</keyword>
<dbReference type="EMBL" id="VAHF01000150">
    <property type="protein sequence ID" value="TXG46420.1"/>
    <property type="molecule type" value="Genomic_DNA"/>
</dbReference>
<keyword evidence="4 8" id="KW-1133">Transmembrane helix</keyword>
<feature type="compositionally biased region" description="Basic residues" evidence="7">
    <location>
        <begin position="258"/>
        <end position="269"/>
    </location>
</feature>
<feature type="region of interest" description="Disordered" evidence="7">
    <location>
        <begin position="407"/>
        <end position="447"/>
    </location>
</feature>
<evidence type="ECO:0000259" key="9">
    <source>
        <dbReference type="PROSITE" id="PS50158"/>
    </source>
</evidence>
<evidence type="ECO:0000256" key="1">
    <source>
        <dbReference type="ARBA" id="ARBA00004141"/>
    </source>
</evidence>
<organism evidence="10 11">
    <name type="scientific">Acer yangbiense</name>
    <dbReference type="NCBI Taxonomy" id="1000413"/>
    <lineage>
        <taxon>Eukaryota</taxon>
        <taxon>Viridiplantae</taxon>
        <taxon>Streptophyta</taxon>
        <taxon>Embryophyta</taxon>
        <taxon>Tracheophyta</taxon>
        <taxon>Spermatophyta</taxon>
        <taxon>Magnoliopsida</taxon>
        <taxon>eudicotyledons</taxon>
        <taxon>Gunneridae</taxon>
        <taxon>Pentapetalae</taxon>
        <taxon>rosids</taxon>
        <taxon>malvids</taxon>
        <taxon>Sapindales</taxon>
        <taxon>Sapindaceae</taxon>
        <taxon>Hippocastanoideae</taxon>
        <taxon>Acereae</taxon>
        <taxon>Acer</taxon>
    </lineage>
</organism>
<evidence type="ECO:0000313" key="11">
    <source>
        <dbReference type="Proteomes" id="UP000323000"/>
    </source>
</evidence>
<dbReference type="Proteomes" id="UP000323000">
    <property type="component" value="Unassembled WGS sequence"/>
</dbReference>
<feature type="transmembrane region" description="Helical" evidence="8">
    <location>
        <begin position="602"/>
        <end position="622"/>
    </location>
</feature>
<feature type="transmembrane region" description="Helical" evidence="8">
    <location>
        <begin position="629"/>
        <end position="651"/>
    </location>
</feature>
<dbReference type="Pfam" id="PF25597">
    <property type="entry name" value="SH3_retrovirus"/>
    <property type="match status" value="1"/>
</dbReference>
<dbReference type="InterPro" id="IPR036875">
    <property type="entry name" value="Znf_CCHC_sf"/>
</dbReference>
<evidence type="ECO:0000256" key="8">
    <source>
        <dbReference type="SAM" id="Phobius"/>
    </source>
</evidence>
<comment type="caution">
    <text evidence="10">The sequence shown here is derived from an EMBL/GenBank/DDBJ whole genome shotgun (WGS) entry which is preliminary data.</text>
</comment>
<dbReference type="InterPro" id="IPR001878">
    <property type="entry name" value="Znf_CCHC"/>
</dbReference>
<dbReference type="SUPFAM" id="SSF57756">
    <property type="entry name" value="Retrovirus zinc finger-like domains"/>
    <property type="match status" value="1"/>
</dbReference>
<dbReference type="PANTHER" id="PTHR19241">
    <property type="entry name" value="ATP-BINDING CASSETTE TRANSPORTER"/>
    <property type="match status" value="1"/>
</dbReference>
<feature type="domain" description="CCHC-type" evidence="9">
    <location>
        <begin position="284"/>
        <end position="299"/>
    </location>
</feature>
<sequence>MGTMEDPKAGEILEKSTEAQALASTSSISASTSSSWQRSSMSNAKFDIEKFDGTNNFGMWQCEVLDLLFREGSDIALNSKPKDISDEDWNFVNRQACGTIRLCLAKDQKYFVMKETMTSSLWKKLKDKYMTKSIENRLYLKKKLFRFQYKKGISMIEHLDNYNKILADLQNLDVEIIDEDKTLLLLNSLPDTYEHLTTTLLYGKDEVKFIDVSNALVNNEYRKKDQLDHRDSTSEALTVARGRTNNRRSGVPSERGRSRSKSKGPSHSKPKGESSFRRPAKDECAYCHQKGHWKKDCPNKDKSNVNVAKALMYASHIVNRLPASALDGKTPKEVWSGQPVSDYDQLHIFGCPAYFHVTESKLDPRAKKAIFVGFSEGVKGFRLWNPESKKIILSRDVTFDESAMLKQIPRDTENENPNSLQQVEFETPKKSEKASSTVDHPDDEFDDQDEISVEVEDSAPVPEIRQQPESIATSRQKRDIRRPARYTDMVAYALPKYTRSHFDHCIYFHKLQDGTFVYLLLYVDDMLIASKSKVEIDRLKTQLSSEFDMKDLGEAKKILGMEIKRDRVKGTICLTQTQYLKTVLQRFGIDSKSKPVLIKVPYLFIEAVIYVIITYPTIGYYWSAYKIIWSFYGLFFNLLYFNYLGMLVVSLTPNVQMAAIMTSSSYSMLNLFSEFIITRPSGEISEFVLAFALLGVVFAAVWCPVLSLLCFPLFSVL</sequence>
<dbReference type="PROSITE" id="PS50158">
    <property type="entry name" value="ZF_CCHC"/>
    <property type="match status" value="1"/>
</dbReference>
<dbReference type="SMART" id="SM00343">
    <property type="entry name" value="ZnF_C2HC"/>
    <property type="match status" value="1"/>
</dbReference>
<keyword evidence="2" id="KW-0813">Transport</keyword>
<keyword evidence="6" id="KW-0479">Metal-binding</keyword>
<keyword evidence="5 8" id="KW-0472">Membrane</keyword>
<dbReference type="Pfam" id="PF07727">
    <property type="entry name" value="RVT_2"/>
    <property type="match status" value="1"/>
</dbReference>
<reference evidence="11" key="1">
    <citation type="journal article" date="2019" name="Gigascience">
        <title>De novo genome assembly of the endangered Acer yangbiense, a plant species with extremely small populations endemic to Yunnan Province, China.</title>
        <authorList>
            <person name="Yang J."/>
            <person name="Wariss H.M."/>
            <person name="Tao L."/>
            <person name="Zhang R."/>
            <person name="Yun Q."/>
            <person name="Hollingsworth P."/>
            <person name="Dao Z."/>
            <person name="Luo G."/>
            <person name="Guo H."/>
            <person name="Ma Y."/>
            <person name="Sun W."/>
        </authorList>
    </citation>
    <scope>NUCLEOTIDE SEQUENCE [LARGE SCALE GENOMIC DNA]</scope>
    <source>
        <strain evidence="11">cv. Malutang</strain>
    </source>
</reference>
<dbReference type="OrthoDB" id="1194274at2759"/>
<evidence type="ECO:0000256" key="5">
    <source>
        <dbReference type="ARBA" id="ARBA00023136"/>
    </source>
</evidence>
<evidence type="ECO:0000256" key="2">
    <source>
        <dbReference type="ARBA" id="ARBA00022448"/>
    </source>
</evidence>
<protein>
    <recommendedName>
        <fullName evidence="9">CCHC-type domain-containing protein</fullName>
    </recommendedName>
</protein>
<keyword evidence="3 8" id="KW-0812">Transmembrane</keyword>
<feature type="region of interest" description="Disordered" evidence="7">
    <location>
        <begin position="459"/>
        <end position="478"/>
    </location>
</feature>
<evidence type="ECO:0000256" key="7">
    <source>
        <dbReference type="SAM" id="MobiDB-lite"/>
    </source>
</evidence>
<keyword evidence="6" id="KW-0863">Zinc-finger</keyword>
<dbReference type="GO" id="GO:0003676">
    <property type="term" value="F:nucleic acid binding"/>
    <property type="evidence" value="ECO:0007669"/>
    <property type="project" value="InterPro"/>
</dbReference>
<dbReference type="Gene3D" id="4.10.60.10">
    <property type="entry name" value="Zinc finger, CCHC-type"/>
    <property type="match status" value="1"/>
</dbReference>
<keyword evidence="11" id="KW-1185">Reference proteome</keyword>